<dbReference type="NCBIfam" id="TIGR02174">
    <property type="entry name" value="CXXU_selWTH"/>
    <property type="match status" value="1"/>
</dbReference>
<evidence type="ECO:0000313" key="3">
    <source>
        <dbReference type="Proteomes" id="UP000292544"/>
    </source>
</evidence>
<keyword evidence="3" id="KW-1185">Reference proteome</keyword>
<dbReference type="SUPFAM" id="SSF52833">
    <property type="entry name" value="Thioredoxin-like"/>
    <property type="match status" value="1"/>
</dbReference>
<keyword evidence="1" id="KW-0676">Redox-active center</keyword>
<dbReference type="Pfam" id="PF10262">
    <property type="entry name" value="Rdx"/>
    <property type="match status" value="1"/>
</dbReference>
<dbReference type="Proteomes" id="UP000292544">
    <property type="component" value="Unassembled WGS sequence"/>
</dbReference>
<sequence length="96" mass="11164">MSELIRLNKIEIRYCPRCRWMMRAAWVSQELLTTFSEELDSVAIGPGDAGQFDIWLDGTLIWCRKEMGGFPELKPLKQKIRDLVAPERDLGHSDRK</sequence>
<reference evidence="3" key="1">
    <citation type="submission" date="2019-02" db="EMBL/GenBank/DDBJ databases">
        <title>Draft genome sequence of Muricauda sp. 176CP4-71.</title>
        <authorList>
            <person name="Park J.-S."/>
        </authorList>
    </citation>
    <scope>NUCLEOTIDE SEQUENCE [LARGE SCALE GENOMIC DNA]</scope>
    <source>
        <strain evidence="3">176GS2-150</strain>
    </source>
</reference>
<accession>A0ABY1WRN0</accession>
<protein>
    <submittedName>
        <fullName evidence="2">SelT/SelW/SelH family protein</fullName>
    </submittedName>
</protein>
<gene>
    <name evidence="2" type="ORF">EXY25_09195</name>
</gene>
<dbReference type="PANTHER" id="PTHR36417">
    <property type="entry name" value="SELENOPROTEIN DOMAIN PROTEIN (AFU_ORTHOLOGUE AFUA_1G05220)"/>
    <property type="match status" value="1"/>
</dbReference>
<proteinExistence type="predicted"/>
<evidence type="ECO:0000313" key="2">
    <source>
        <dbReference type="EMBL" id="TAA47392.1"/>
    </source>
</evidence>
<dbReference type="InterPro" id="IPR011893">
    <property type="entry name" value="Selenoprotein_Rdx-typ"/>
</dbReference>
<dbReference type="InterPro" id="IPR036249">
    <property type="entry name" value="Thioredoxin-like_sf"/>
</dbReference>
<evidence type="ECO:0000256" key="1">
    <source>
        <dbReference type="ARBA" id="ARBA00023284"/>
    </source>
</evidence>
<dbReference type="RefSeq" id="WP_130566508.1">
    <property type="nucleotide sequence ID" value="NZ_SHLY01000002.1"/>
</dbReference>
<dbReference type="PANTHER" id="PTHR36417:SF2">
    <property type="entry name" value="SELENOPROTEIN DOMAIN PROTEIN (AFU_ORTHOLOGUE AFUA_1G05220)"/>
    <property type="match status" value="1"/>
</dbReference>
<dbReference type="EMBL" id="SHLY01000002">
    <property type="protein sequence ID" value="TAA47392.1"/>
    <property type="molecule type" value="Genomic_DNA"/>
</dbReference>
<dbReference type="Gene3D" id="3.40.30.10">
    <property type="entry name" value="Glutaredoxin"/>
    <property type="match status" value="1"/>
</dbReference>
<organism evidence="2 3">
    <name type="scientific">Corallincola spongiicola</name>
    <dbReference type="NCBI Taxonomy" id="2520508"/>
    <lineage>
        <taxon>Bacteria</taxon>
        <taxon>Pseudomonadati</taxon>
        <taxon>Pseudomonadota</taxon>
        <taxon>Gammaproteobacteria</taxon>
        <taxon>Alteromonadales</taxon>
        <taxon>Psychromonadaceae</taxon>
        <taxon>Corallincola</taxon>
    </lineage>
</organism>
<name>A0ABY1WRN0_9GAMM</name>
<comment type="caution">
    <text evidence="2">The sequence shown here is derived from an EMBL/GenBank/DDBJ whole genome shotgun (WGS) entry which is preliminary data.</text>
</comment>